<dbReference type="AlphaFoldDB" id="A0A0Q0RUP7"/>
<evidence type="ECO:0000313" key="4">
    <source>
        <dbReference type="Proteomes" id="UP000050515"/>
    </source>
</evidence>
<dbReference type="PANTHER" id="PTHR42685:SF21">
    <property type="entry name" value="DEHYDROGENASE (FLAVOPROTEIN)-LIKE PROTEIN"/>
    <property type="match status" value="1"/>
</dbReference>
<dbReference type="Proteomes" id="UP000050515">
    <property type="component" value="Unassembled WGS sequence"/>
</dbReference>
<evidence type="ECO:0000313" key="2">
    <source>
        <dbReference type="EMBL" id="KQB33717.1"/>
    </source>
</evidence>
<dbReference type="EMBL" id="LKBG01000280">
    <property type="protein sequence ID" value="KQB33717.1"/>
    <property type="molecule type" value="Genomic_DNA"/>
</dbReference>
<name>A0A0Q0RUP7_9ARCH</name>
<evidence type="ECO:0000313" key="1">
    <source>
        <dbReference type="EMBL" id="KPV45845.1"/>
    </source>
</evidence>
<protein>
    <recommendedName>
        <fullName evidence="5">Dehydrogenase</fullName>
    </recommendedName>
</protein>
<accession>A0A0Q0RUP7</accession>
<dbReference type="InterPro" id="IPR036188">
    <property type="entry name" value="FAD/NAD-bd_sf"/>
</dbReference>
<gene>
    <name evidence="2" type="ORF">AOG54_06630</name>
    <name evidence="1" type="ORF">SE19_08080</name>
</gene>
<evidence type="ECO:0000313" key="3">
    <source>
        <dbReference type="Proteomes" id="UP000050320"/>
    </source>
</evidence>
<dbReference type="EMBL" id="LJCQ01000370">
    <property type="protein sequence ID" value="KPV45845.1"/>
    <property type="molecule type" value="Genomic_DNA"/>
</dbReference>
<dbReference type="PATRIC" id="fig|507754.4.peg.142"/>
<keyword evidence="3" id="KW-1185">Reference proteome</keyword>
<reference evidence="1 4" key="1">
    <citation type="submission" date="2015-09" db="EMBL/GenBank/DDBJ databases">
        <title>Draft genome sequence of Acidiplasma aeolicum DSM 18409.</title>
        <authorList>
            <person name="Hemp J."/>
        </authorList>
    </citation>
    <scope>NUCLEOTIDE SEQUENCE [LARGE SCALE GENOMIC DNA]</scope>
    <source>
        <strain evidence="1 4">V</strain>
    </source>
</reference>
<dbReference type="SUPFAM" id="SSF51905">
    <property type="entry name" value="FAD/NAD(P)-binding domain"/>
    <property type="match status" value="1"/>
</dbReference>
<reference evidence="2 3" key="2">
    <citation type="submission" date="2015-09" db="EMBL/GenBank/DDBJ databases">
        <title>Heavy metals and arsenic resistance mechanisms in polyextremophilic archaea of the family Ferroplasmaceae.</title>
        <authorList>
            <person name="Bulaev A.G."/>
            <person name="Kanygina A.V."/>
        </authorList>
    </citation>
    <scope>NUCLEOTIDE SEQUENCE [LARGE SCALE GENOMIC DNA]</scope>
    <source>
        <strain evidence="2 3">VT</strain>
    </source>
</reference>
<dbReference type="GeneID" id="84222088"/>
<dbReference type="OrthoDB" id="6062at2157"/>
<dbReference type="RefSeq" id="WP_048102091.1">
    <property type="nucleotide sequence ID" value="NZ_JBBYJF010000006.1"/>
</dbReference>
<proteinExistence type="predicted"/>
<sequence length="322" mass="37400">MIKIAGLGISGLYIYTRLKNSGFDVSAFELKKPDHYIPCGFATNINIIKKYADNINIDFDKYVMSYAKDITFSGNNFAGRHLASKGLVTFDKNKFENDIIKSINYEKSIIKTENRDNIIIDATGISRYYIKQTTGDDKYYTIEYLTENSDFKDFYFYFLPQGRGYFWSFPLGNGRYHVGVGSKNMQDLSMINKYKRIRITGRNIRMKPLFSAISNDNIIGIGEAIGTVSPLTGEGIIPSLKSAEILFQAFKKYNDLESLKDEYERNIKKEFYYYNILYRFVKNVQENRIINYNTLKAIKYIKKNILEFGIDFNIHSFLSHFI</sequence>
<evidence type="ECO:0008006" key="5">
    <source>
        <dbReference type="Google" id="ProtNLM"/>
    </source>
</evidence>
<dbReference type="Gene3D" id="3.50.50.60">
    <property type="entry name" value="FAD/NAD(P)-binding domain"/>
    <property type="match status" value="1"/>
</dbReference>
<comment type="caution">
    <text evidence="2">The sequence shown here is derived from an EMBL/GenBank/DDBJ whole genome shotgun (WGS) entry which is preliminary data.</text>
</comment>
<dbReference type="PANTHER" id="PTHR42685">
    <property type="entry name" value="GERANYLGERANYL DIPHOSPHATE REDUCTASE"/>
    <property type="match status" value="1"/>
</dbReference>
<dbReference type="Proteomes" id="UP000050320">
    <property type="component" value="Unassembled WGS sequence"/>
</dbReference>
<organism evidence="2 3">
    <name type="scientific">Acidiplasma aeolicum</name>
    <dbReference type="NCBI Taxonomy" id="507754"/>
    <lineage>
        <taxon>Archaea</taxon>
        <taxon>Methanobacteriati</taxon>
        <taxon>Thermoplasmatota</taxon>
        <taxon>Thermoplasmata</taxon>
        <taxon>Thermoplasmatales</taxon>
        <taxon>Ferroplasmaceae</taxon>
        <taxon>Acidiplasma</taxon>
    </lineage>
</organism>
<dbReference type="InterPro" id="IPR050407">
    <property type="entry name" value="Geranylgeranyl_reductase"/>
</dbReference>